<evidence type="ECO:0000313" key="1">
    <source>
        <dbReference type="EMBL" id="KKM61554.1"/>
    </source>
</evidence>
<dbReference type="EMBL" id="LAZR01011462">
    <property type="protein sequence ID" value="KKM61554.1"/>
    <property type="molecule type" value="Genomic_DNA"/>
</dbReference>
<reference evidence="1" key="1">
    <citation type="journal article" date="2015" name="Nature">
        <title>Complex archaea that bridge the gap between prokaryotes and eukaryotes.</title>
        <authorList>
            <person name="Spang A."/>
            <person name="Saw J.H."/>
            <person name="Jorgensen S.L."/>
            <person name="Zaremba-Niedzwiedzka K."/>
            <person name="Martijn J."/>
            <person name="Lind A.E."/>
            <person name="van Eijk R."/>
            <person name="Schleper C."/>
            <person name="Guy L."/>
            <person name="Ettema T.J."/>
        </authorList>
    </citation>
    <scope>NUCLEOTIDE SEQUENCE</scope>
</reference>
<sequence>MEATTKNIVAYVNKTLDRTKSNNVAICLGRLNKNTLKALACHFKSVQLEPFGYIRFER</sequence>
<gene>
    <name evidence="1" type="ORF">LCGC14_1530620</name>
</gene>
<comment type="caution">
    <text evidence="1">The sequence shown here is derived from an EMBL/GenBank/DDBJ whole genome shotgun (WGS) entry which is preliminary data.</text>
</comment>
<organism evidence="1">
    <name type="scientific">marine sediment metagenome</name>
    <dbReference type="NCBI Taxonomy" id="412755"/>
    <lineage>
        <taxon>unclassified sequences</taxon>
        <taxon>metagenomes</taxon>
        <taxon>ecological metagenomes</taxon>
    </lineage>
</organism>
<name>A0A0F9IVY2_9ZZZZ</name>
<proteinExistence type="predicted"/>
<accession>A0A0F9IVY2</accession>
<dbReference type="AlphaFoldDB" id="A0A0F9IVY2"/>
<protein>
    <submittedName>
        <fullName evidence="1">Uncharacterized protein</fullName>
    </submittedName>
</protein>